<proteinExistence type="predicted"/>
<keyword evidence="1" id="KW-0238">DNA-binding</keyword>
<dbReference type="AlphaFoldDB" id="A0A916K1C7"/>
<gene>
    <name evidence="3" type="ORF">PAESOLCIP111_02797</name>
</gene>
<feature type="domain" description="HTH arsR-type" evidence="2">
    <location>
        <begin position="29"/>
        <end position="73"/>
    </location>
</feature>
<dbReference type="Pfam" id="PF01022">
    <property type="entry name" value="HTH_5"/>
    <property type="match status" value="1"/>
</dbReference>
<evidence type="ECO:0000313" key="4">
    <source>
        <dbReference type="Proteomes" id="UP000693672"/>
    </source>
</evidence>
<dbReference type="CDD" id="cd00090">
    <property type="entry name" value="HTH_ARSR"/>
    <property type="match status" value="1"/>
</dbReference>
<organism evidence="3 4">
    <name type="scientific">Paenibacillus solanacearum</name>
    <dbReference type="NCBI Taxonomy" id="2048548"/>
    <lineage>
        <taxon>Bacteria</taxon>
        <taxon>Bacillati</taxon>
        <taxon>Bacillota</taxon>
        <taxon>Bacilli</taxon>
        <taxon>Bacillales</taxon>
        <taxon>Paenibacillaceae</taxon>
        <taxon>Paenibacillus</taxon>
    </lineage>
</organism>
<sequence length="313" mass="35439">MEMECINILKLSLDDPDTLFAVAHAIASKVRIDIIRLLDTQKLNIVDIAHKLNLPVSTVALNIRVLETAGLVITETLPAKRGTMKICSRNLEMIQLKLKQSEQYKTNTNSYVIEMPIGQFCDSDVYPTCGLLNSNGILYPSEEPAVFYDPQCITASLLWFRKGYVEYKFPSLLPLKATIKSIQFSMELCSEAPGFNHNWPSDITAWINGVEIGTWTCPGDFGDRKGKLNPAWIIENHTQYGLLKTWKVDDRGTYLDDVRVSDVTLGELNLEIKKQIRFRIGVKHNARNIGGMNLFGKQFGDTEQDIIMRIMYT</sequence>
<comment type="caution">
    <text evidence="3">The sequence shown here is derived from an EMBL/GenBank/DDBJ whole genome shotgun (WGS) entry which is preliminary data.</text>
</comment>
<evidence type="ECO:0000259" key="2">
    <source>
        <dbReference type="Pfam" id="PF01022"/>
    </source>
</evidence>
<reference evidence="3" key="1">
    <citation type="submission" date="2021-06" db="EMBL/GenBank/DDBJ databases">
        <authorList>
            <person name="Criscuolo A."/>
        </authorList>
    </citation>
    <scope>NUCLEOTIDE SEQUENCE</scope>
    <source>
        <strain evidence="3">CIP111600</strain>
    </source>
</reference>
<protein>
    <recommendedName>
        <fullName evidence="2">HTH arsR-type domain-containing protein</fullName>
    </recommendedName>
</protein>
<dbReference type="InterPro" id="IPR001845">
    <property type="entry name" value="HTH_ArsR_DNA-bd_dom"/>
</dbReference>
<dbReference type="EMBL" id="CAJVAS010000010">
    <property type="protein sequence ID" value="CAG7626119.1"/>
    <property type="molecule type" value="Genomic_DNA"/>
</dbReference>
<evidence type="ECO:0000313" key="3">
    <source>
        <dbReference type="EMBL" id="CAG7626119.1"/>
    </source>
</evidence>
<dbReference type="GO" id="GO:0003677">
    <property type="term" value="F:DNA binding"/>
    <property type="evidence" value="ECO:0007669"/>
    <property type="project" value="UniProtKB-KW"/>
</dbReference>
<dbReference type="InterPro" id="IPR011991">
    <property type="entry name" value="ArsR-like_HTH"/>
</dbReference>
<dbReference type="Proteomes" id="UP000693672">
    <property type="component" value="Unassembled WGS sequence"/>
</dbReference>
<name>A0A916K1C7_9BACL</name>
<keyword evidence="4" id="KW-1185">Reference proteome</keyword>
<dbReference type="GO" id="GO:0003700">
    <property type="term" value="F:DNA-binding transcription factor activity"/>
    <property type="evidence" value="ECO:0007669"/>
    <property type="project" value="InterPro"/>
</dbReference>
<accession>A0A916K1C7</accession>
<evidence type="ECO:0000256" key="1">
    <source>
        <dbReference type="ARBA" id="ARBA00023125"/>
    </source>
</evidence>